<dbReference type="STRING" id="196109.A0A136J9L2"/>
<dbReference type="AlphaFoldDB" id="A0A136J9L2"/>
<evidence type="ECO:0000256" key="1">
    <source>
        <dbReference type="SAM" id="MobiDB-lite"/>
    </source>
</evidence>
<dbReference type="Pfam" id="PF26082">
    <property type="entry name" value="zf-C2H2_AcuF"/>
    <property type="match status" value="1"/>
</dbReference>
<reference evidence="4" key="1">
    <citation type="submission" date="2016-02" db="EMBL/GenBank/DDBJ databases">
        <title>Draft genome sequence of Microdochium bolleyi, a fungal endophyte of beachgrass.</title>
        <authorList>
            <consortium name="DOE Joint Genome Institute"/>
            <person name="David A.S."/>
            <person name="May G."/>
            <person name="Haridas S."/>
            <person name="Lim J."/>
            <person name="Wang M."/>
            <person name="Labutti K."/>
            <person name="Lipzen A."/>
            <person name="Barry K."/>
            <person name="Grigoriev I.V."/>
        </authorList>
    </citation>
    <scope>NUCLEOTIDE SEQUENCE [LARGE SCALE GENOMIC DNA]</scope>
    <source>
        <strain evidence="4">J235TASD1</strain>
    </source>
</reference>
<feature type="domain" description="Oxidoreductase acuF-like C2H2 type zinc-finger" evidence="2">
    <location>
        <begin position="323"/>
        <end position="351"/>
    </location>
</feature>
<evidence type="ECO:0000259" key="2">
    <source>
        <dbReference type="Pfam" id="PF26082"/>
    </source>
</evidence>
<dbReference type="InterPro" id="IPR058925">
    <property type="entry name" value="zf-C2H2_AcuF"/>
</dbReference>
<dbReference type="Proteomes" id="UP000070501">
    <property type="component" value="Unassembled WGS sequence"/>
</dbReference>
<proteinExistence type="predicted"/>
<organism evidence="3 4">
    <name type="scientific">Microdochium bolleyi</name>
    <dbReference type="NCBI Taxonomy" id="196109"/>
    <lineage>
        <taxon>Eukaryota</taxon>
        <taxon>Fungi</taxon>
        <taxon>Dikarya</taxon>
        <taxon>Ascomycota</taxon>
        <taxon>Pezizomycotina</taxon>
        <taxon>Sordariomycetes</taxon>
        <taxon>Xylariomycetidae</taxon>
        <taxon>Xylariales</taxon>
        <taxon>Microdochiaceae</taxon>
        <taxon>Microdochium</taxon>
    </lineage>
</organism>
<dbReference type="PANTHER" id="PTHR35391">
    <property type="entry name" value="C2H2-TYPE DOMAIN-CONTAINING PROTEIN-RELATED"/>
    <property type="match status" value="1"/>
</dbReference>
<feature type="region of interest" description="Disordered" evidence="1">
    <location>
        <begin position="264"/>
        <end position="292"/>
    </location>
</feature>
<evidence type="ECO:0000313" key="4">
    <source>
        <dbReference type="Proteomes" id="UP000070501"/>
    </source>
</evidence>
<evidence type="ECO:0000313" key="3">
    <source>
        <dbReference type="EMBL" id="KXJ93851.1"/>
    </source>
</evidence>
<dbReference type="OrthoDB" id="20872at2759"/>
<keyword evidence="4" id="KW-1185">Reference proteome</keyword>
<accession>A0A136J9L2</accession>
<protein>
    <recommendedName>
        <fullName evidence="2">Oxidoreductase acuF-like C2H2 type zinc-finger domain-containing protein</fullName>
    </recommendedName>
</protein>
<sequence>MGHDEMIPSTPRHSERQIQRYLESLQDDVDPPHNVCDIATLCGEASRFFRGLVKANSYMALEDQSALPIRYRSLRRSSERLELWIDAYNVSDGGIDRLLDGCSSVRRTVTVLLIDICDLLISQLMPMTLVGLSTGKQKSLEDLCTPLQSILDKVVEEHSDSSSLGTCSEDEADTTDRLEFMCEALKEHTSGLMELDPLIRNAVLDLEIDQRATAEVWFPCQIFSEKVEKRFPLAAADLVKRLGEANLGRWLRCLDNRQRAEEGIVEEDNAQSEYRDSALGSSHATQSHAPSSGSFYAETVMSYRHDGERSARIPPLSTAAKAGVPFECQACGKMITARTNSSWKKHLMSDLRPWICLEACCTAGSVPFQNKVDWVSHLALEHGMQPSWCALKCSLCLEITGEGRHLVLKHLADHLEEMSLAALPSSQEIDDTDSRQSDAIETLSASADSLADGRLLNQAPSGALTPLDDRNLLHAQQQGLDWSQIHVNYFPNKSPDTCRKRHDKHRKICIKRDFQEICQPPTEIK</sequence>
<dbReference type="EMBL" id="KQ964247">
    <property type="protein sequence ID" value="KXJ93851.1"/>
    <property type="molecule type" value="Genomic_DNA"/>
</dbReference>
<dbReference type="InParanoid" id="A0A136J9L2"/>
<name>A0A136J9L2_9PEZI</name>
<feature type="compositionally biased region" description="Polar residues" evidence="1">
    <location>
        <begin position="279"/>
        <end position="292"/>
    </location>
</feature>
<gene>
    <name evidence="3" type="ORF">Micbo1qcDRAFT_220478</name>
</gene>
<dbReference type="PANTHER" id="PTHR35391:SF5">
    <property type="entry name" value="DUF6590 DOMAIN-CONTAINING PROTEIN"/>
    <property type="match status" value="1"/>
</dbReference>